<reference evidence="2" key="1">
    <citation type="submission" date="2018-03" db="EMBL/GenBank/DDBJ databases">
        <authorList>
            <person name="Batty M. E."/>
            <person name="Batty M E."/>
        </authorList>
    </citation>
    <scope>NUCLEOTIDE SEQUENCE [LARGE SCALE GENOMIC DNA]</scope>
</reference>
<dbReference type="Proteomes" id="UP000244992">
    <property type="component" value="Chromosome I"/>
</dbReference>
<organism evidence="1 2">
    <name type="scientific">Orientia tsutsugamushi</name>
    <name type="common">Rickettsia tsutsugamushi</name>
    <dbReference type="NCBI Taxonomy" id="784"/>
    <lineage>
        <taxon>Bacteria</taxon>
        <taxon>Pseudomonadati</taxon>
        <taxon>Pseudomonadota</taxon>
        <taxon>Alphaproteobacteria</taxon>
        <taxon>Rickettsiales</taxon>
        <taxon>Rickettsiaceae</taxon>
        <taxon>Rickettsieae</taxon>
        <taxon>Orientia</taxon>
    </lineage>
</organism>
<name>A0A2U3QPD0_ORITS</name>
<sequence length="53" mass="6484">MYRDRIRLHHSAPHRMELMLGLLRDYVAWANSIQGHYYYNILDGKHRFLLLEV</sequence>
<dbReference type="RefSeq" id="WP_155367768.1">
    <property type="nucleotide sequence ID" value="NZ_LS398550.1"/>
</dbReference>
<dbReference type="EMBL" id="LS398550">
    <property type="protein sequence ID" value="SPR02798.1"/>
    <property type="molecule type" value="Genomic_DNA"/>
</dbReference>
<dbReference type="AlphaFoldDB" id="A0A2U3QPD0"/>
<gene>
    <name evidence="1" type="ORF">KATO_00104</name>
</gene>
<accession>A0A2U3QPD0</accession>
<evidence type="ECO:0000313" key="1">
    <source>
        <dbReference type="EMBL" id="SPR02798.1"/>
    </source>
</evidence>
<evidence type="ECO:0000313" key="2">
    <source>
        <dbReference type="Proteomes" id="UP000244992"/>
    </source>
</evidence>
<proteinExistence type="predicted"/>
<protein>
    <submittedName>
        <fullName evidence="1">Uncharacterized protein</fullName>
    </submittedName>
</protein>